<dbReference type="PANTHER" id="PTHR33392:SF6">
    <property type="entry name" value="POLYISOPRENYL-TEICHOIC ACID--PEPTIDOGLYCAN TEICHOIC ACID TRANSFERASE TAGU"/>
    <property type="match status" value="1"/>
</dbReference>
<sequence length="347" mass="39539">MEDKRLKDAFSNTSDRELQFTKEDRHRVFERIRKINEEPHTQRKSLISIKKLVPVTVSLLAIGLCLFLFLPSILSGNFNEESNSSDFNKVSRTPVASDTVVEEEKISTTLITVKSKEMDNQIYLNLLLTYNKDQKMMKVVTLPAETYAPVSTNNDGTVLYEKLLFAYQFGGAENVRTTVSKIFDLPIDYYAVIDLETFSRLIDSVNGIDYDLQEDIRVRAITQVAFDFEKGTHRLNGEEVVALMMSTSEFDKLGEEHLVDLMNAVMNKVENEIPPAQLKELFTKIEANVSLDSLLENQIEINSIKSISLKDGMIADFIPLSSTTGKFFYKFEKDFLNSISQELTTFN</sequence>
<evidence type="ECO:0000313" key="7">
    <source>
        <dbReference type="EMBL" id="MEX3745697.1"/>
    </source>
</evidence>
<evidence type="ECO:0000256" key="4">
    <source>
        <dbReference type="ARBA" id="ARBA00022989"/>
    </source>
</evidence>
<keyword evidence="2 5" id="KW-0812">Transmembrane</keyword>
<comment type="similarity">
    <text evidence="1">Belongs to the LytR/CpsA/Psr (LCP) family.</text>
</comment>
<evidence type="ECO:0000256" key="3">
    <source>
        <dbReference type="ARBA" id="ARBA00022968"/>
    </source>
</evidence>
<dbReference type="Proteomes" id="UP001558534">
    <property type="component" value="Unassembled WGS sequence"/>
</dbReference>
<accession>A0ABV3VXP8</accession>
<keyword evidence="5" id="KW-0472">Membrane</keyword>
<evidence type="ECO:0000256" key="1">
    <source>
        <dbReference type="ARBA" id="ARBA00006068"/>
    </source>
</evidence>
<evidence type="ECO:0000313" key="8">
    <source>
        <dbReference type="Proteomes" id="UP001558534"/>
    </source>
</evidence>
<feature type="transmembrane region" description="Helical" evidence="5">
    <location>
        <begin position="52"/>
        <end position="74"/>
    </location>
</feature>
<gene>
    <name evidence="7" type="ORF">AB1300_11175</name>
</gene>
<dbReference type="InterPro" id="IPR050922">
    <property type="entry name" value="LytR/CpsA/Psr_CW_biosynth"/>
</dbReference>
<name>A0ABV3VXP8_9BACI</name>
<dbReference type="EMBL" id="JBFRHK010000005">
    <property type="protein sequence ID" value="MEX3745697.1"/>
    <property type="molecule type" value="Genomic_DNA"/>
</dbReference>
<proteinExistence type="inferred from homology"/>
<dbReference type="Gene3D" id="3.40.630.190">
    <property type="entry name" value="LCP protein"/>
    <property type="match status" value="1"/>
</dbReference>
<keyword evidence="3" id="KW-0735">Signal-anchor</keyword>
<protein>
    <submittedName>
        <fullName evidence="7">LCP family protein</fullName>
    </submittedName>
</protein>
<organism evidence="7 8">
    <name type="scientific">Lysinibacillus xylanilyticus</name>
    <dbReference type="NCBI Taxonomy" id="582475"/>
    <lineage>
        <taxon>Bacteria</taxon>
        <taxon>Bacillati</taxon>
        <taxon>Bacillota</taxon>
        <taxon>Bacilli</taxon>
        <taxon>Bacillales</taxon>
        <taxon>Bacillaceae</taxon>
        <taxon>Lysinibacillus</taxon>
    </lineage>
</organism>
<dbReference type="PANTHER" id="PTHR33392">
    <property type="entry name" value="POLYISOPRENYL-TEICHOIC ACID--PEPTIDOGLYCAN TEICHOIC ACID TRANSFERASE TAGU"/>
    <property type="match status" value="1"/>
</dbReference>
<evidence type="ECO:0000256" key="2">
    <source>
        <dbReference type="ARBA" id="ARBA00022692"/>
    </source>
</evidence>
<keyword evidence="8" id="KW-1185">Reference proteome</keyword>
<evidence type="ECO:0000256" key="5">
    <source>
        <dbReference type="SAM" id="Phobius"/>
    </source>
</evidence>
<dbReference type="RefSeq" id="WP_368636562.1">
    <property type="nucleotide sequence ID" value="NZ_JBFRHK010000005.1"/>
</dbReference>
<dbReference type="Pfam" id="PF03816">
    <property type="entry name" value="LytR_cpsA_psr"/>
    <property type="match status" value="1"/>
</dbReference>
<comment type="caution">
    <text evidence="7">The sequence shown here is derived from an EMBL/GenBank/DDBJ whole genome shotgun (WGS) entry which is preliminary data.</text>
</comment>
<feature type="domain" description="Cell envelope-related transcriptional attenuator" evidence="6">
    <location>
        <begin position="126"/>
        <end position="245"/>
    </location>
</feature>
<reference evidence="7 8" key="1">
    <citation type="submission" date="2024-07" db="EMBL/GenBank/DDBJ databases">
        <title>Characterization of a bacterium isolated from hydrolysated instant sea cucumber by whole-genome sequencing and metabolomics.</title>
        <authorList>
            <person name="Luo X."/>
            <person name="Zhang Z."/>
            <person name="Zheng Z."/>
            <person name="Zhang W."/>
            <person name="Ming T."/>
            <person name="Jiao L."/>
            <person name="Su X."/>
            <person name="Kong F."/>
            <person name="Xu J."/>
        </authorList>
    </citation>
    <scope>NUCLEOTIDE SEQUENCE [LARGE SCALE GENOMIC DNA]</scope>
    <source>
        <strain evidence="7 8">XL-2024</strain>
    </source>
</reference>
<keyword evidence="4 5" id="KW-1133">Transmembrane helix</keyword>
<dbReference type="InterPro" id="IPR004474">
    <property type="entry name" value="LytR_CpsA_psr"/>
</dbReference>
<evidence type="ECO:0000259" key="6">
    <source>
        <dbReference type="Pfam" id="PF03816"/>
    </source>
</evidence>